<proteinExistence type="predicted"/>
<organism evidence="1 2">
    <name type="scientific">Portunus trituberculatus</name>
    <name type="common">Swimming crab</name>
    <name type="synonym">Neptunus trituberculatus</name>
    <dbReference type="NCBI Taxonomy" id="210409"/>
    <lineage>
        <taxon>Eukaryota</taxon>
        <taxon>Metazoa</taxon>
        <taxon>Ecdysozoa</taxon>
        <taxon>Arthropoda</taxon>
        <taxon>Crustacea</taxon>
        <taxon>Multicrustacea</taxon>
        <taxon>Malacostraca</taxon>
        <taxon>Eumalacostraca</taxon>
        <taxon>Eucarida</taxon>
        <taxon>Decapoda</taxon>
        <taxon>Pleocyemata</taxon>
        <taxon>Brachyura</taxon>
        <taxon>Eubrachyura</taxon>
        <taxon>Portunoidea</taxon>
        <taxon>Portunidae</taxon>
        <taxon>Portuninae</taxon>
        <taxon>Portunus</taxon>
    </lineage>
</organism>
<evidence type="ECO:0000313" key="1">
    <source>
        <dbReference type="EMBL" id="MPD03253.1"/>
    </source>
</evidence>
<protein>
    <submittedName>
        <fullName evidence="1">Uncharacterized protein</fullName>
    </submittedName>
</protein>
<dbReference type="Proteomes" id="UP000324222">
    <property type="component" value="Unassembled WGS sequence"/>
</dbReference>
<gene>
    <name evidence="1" type="ORF">E2C01_098879</name>
</gene>
<reference evidence="1 2" key="1">
    <citation type="submission" date="2019-05" db="EMBL/GenBank/DDBJ databases">
        <title>Another draft genome of Portunus trituberculatus and its Hox gene families provides insights of decapod evolution.</title>
        <authorList>
            <person name="Jeong J.-H."/>
            <person name="Song I."/>
            <person name="Kim S."/>
            <person name="Choi T."/>
            <person name="Kim D."/>
            <person name="Ryu S."/>
            <person name="Kim W."/>
        </authorList>
    </citation>
    <scope>NUCLEOTIDE SEQUENCE [LARGE SCALE GENOMIC DNA]</scope>
    <source>
        <tissue evidence="1">Muscle</tissue>
    </source>
</reference>
<accession>A0A5B7K423</accession>
<dbReference type="EMBL" id="VSRR010135376">
    <property type="protein sequence ID" value="MPD03253.1"/>
    <property type="molecule type" value="Genomic_DNA"/>
</dbReference>
<name>A0A5B7K423_PORTR</name>
<comment type="caution">
    <text evidence="1">The sequence shown here is derived from an EMBL/GenBank/DDBJ whole genome shotgun (WGS) entry which is preliminary data.</text>
</comment>
<dbReference type="AlphaFoldDB" id="A0A5B7K423"/>
<evidence type="ECO:0000313" key="2">
    <source>
        <dbReference type="Proteomes" id="UP000324222"/>
    </source>
</evidence>
<sequence length="72" mass="7957">MPRSPYATLHHLLQTTTTTTAPVRWRFVFSADRHTPDVPPFPQVLVEVPHQSYVVLAMTGAKTPSAAPSSRC</sequence>
<keyword evidence="2" id="KW-1185">Reference proteome</keyword>